<accession>A0A495JQR9</accession>
<gene>
    <name evidence="2" type="ORF">BDK92_5709</name>
</gene>
<reference evidence="2 3" key="1">
    <citation type="submission" date="2018-10" db="EMBL/GenBank/DDBJ databases">
        <title>Sequencing the genomes of 1000 actinobacteria strains.</title>
        <authorList>
            <person name="Klenk H.-P."/>
        </authorList>
    </citation>
    <scope>NUCLEOTIDE SEQUENCE [LARGE SCALE GENOMIC DNA]</scope>
    <source>
        <strain evidence="2 3">DSM 45175</strain>
    </source>
</reference>
<proteinExistence type="predicted"/>
<dbReference type="Proteomes" id="UP000277671">
    <property type="component" value="Unassembled WGS sequence"/>
</dbReference>
<evidence type="ECO:0000313" key="2">
    <source>
        <dbReference type="EMBL" id="RKR91316.1"/>
    </source>
</evidence>
<organism evidence="2 3">
    <name type="scientific">Micromonospora pisi</name>
    <dbReference type="NCBI Taxonomy" id="589240"/>
    <lineage>
        <taxon>Bacteria</taxon>
        <taxon>Bacillati</taxon>
        <taxon>Actinomycetota</taxon>
        <taxon>Actinomycetes</taxon>
        <taxon>Micromonosporales</taxon>
        <taxon>Micromonosporaceae</taxon>
        <taxon>Micromonospora</taxon>
    </lineage>
</organism>
<dbReference type="AlphaFoldDB" id="A0A495JQR9"/>
<evidence type="ECO:0000256" key="1">
    <source>
        <dbReference type="SAM" id="MobiDB-lite"/>
    </source>
</evidence>
<keyword evidence="3" id="KW-1185">Reference proteome</keyword>
<comment type="caution">
    <text evidence="2">The sequence shown here is derived from an EMBL/GenBank/DDBJ whole genome shotgun (WGS) entry which is preliminary data.</text>
</comment>
<evidence type="ECO:0000313" key="3">
    <source>
        <dbReference type="Proteomes" id="UP000277671"/>
    </source>
</evidence>
<dbReference type="EMBL" id="RBKT01000001">
    <property type="protein sequence ID" value="RKR91316.1"/>
    <property type="molecule type" value="Genomic_DNA"/>
</dbReference>
<protein>
    <submittedName>
        <fullName evidence="2">Uncharacterized protein</fullName>
    </submittedName>
</protein>
<name>A0A495JQR9_9ACTN</name>
<sequence>MSESICSDERDPIEHGPNVGNLEEISNRLDNTVSPGRGGPGPGDPGEVDQPGAAWAVADVGKVVGFHEYNRPLD</sequence>
<feature type="region of interest" description="Disordered" evidence="1">
    <location>
        <begin position="1"/>
        <end position="51"/>
    </location>
</feature>